<feature type="region of interest" description="Disordered" evidence="2">
    <location>
        <begin position="208"/>
        <end position="237"/>
    </location>
</feature>
<organism evidence="5 6">
    <name type="scientific">Morchella conica CCBAS932</name>
    <dbReference type="NCBI Taxonomy" id="1392247"/>
    <lineage>
        <taxon>Eukaryota</taxon>
        <taxon>Fungi</taxon>
        <taxon>Dikarya</taxon>
        <taxon>Ascomycota</taxon>
        <taxon>Pezizomycotina</taxon>
        <taxon>Pezizomycetes</taxon>
        <taxon>Pezizales</taxon>
        <taxon>Morchellaceae</taxon>
        <taxon>Morchella</taxon>
    </lineage>
</organism>
<evidence type="ECO:0000256" key="3">
    <source>
        <dbReference type="SAM" id="SignalP"/>
    </source>
</evidence>
<dbReference type="InParanoid" id="A0A3N4KSP6"/>
<reference evidence="5 6" key="1">
    <citation type="journal article" date="2018" name="Nat. Ecol. Evol.">
        <title>Pezizomycetes genomes reveal the molecular basis of ectomycorrhizal truffle lifestyle.</title>
        <authorList>
            <person name="Murat C."/>
            <person name="Payen T."/>
            <person name="Noel B."/>
            <person name="Kuo A."/>
            <person name="Morin E."/>
            <person name="Chen J."/>
            <person name="Kohler A."/>
            <person name="Krizsan K."/>
            <person name="Balestrini R."/>
            <person name="Da Silva C."/>
            <person name="Montanini B."/>
            <person name="Hainaut M."/>
            <person name="Levati E."/>
            <person name="Barry K.W."/>
            <person name="Belfiori B."/>
            <person name="Cichocki N."/>
            <person name="Clum A."/>
            <person name="Dockter R.B."/>
            <person name="Fauchery L."/>
            <person name="Guy J."/>
            <person name="Iotti M."/>
            <person name="Le Tacon F."/>
            <person name="Lindquist E.A."/>
            <person name="Lipzen A."/>
            <person name="Malagnac F."/>
            <person name="Mello A."/>
            <person name="Molinier V."/>
            <person name="Miyauchi S."/>
            <person name="Poulain J."/>
            <person name="Riccioni C."/>
            <person name="Rubini A."/>
            <person name="Sitrit Y."/>
            <person name="Splivallo R."/>
            <person name="Traeger S."/>
            <person name="Wang M."/>
            <person name="Zifcakova L."/>
            <person name="Wipf D."/>
            <person name="Zambonelli A."/>
            <person name="Paolocci F."/>
            <person name="Nowrousian M."/>
            <person name="Ottonello S."/>
            <person name="Baldrian P."/>
            <person name="Spatafora J.W."/>
            <person name="Henrissat B."/>
            <person name="Nagy L.G."/>
            <person name="Aury J.M."/>
            <person name="Wincker P."/>
            <person name="Grigoriev I.V."/>
            <person name="Bonfante P."/>
            <person name="Martin F.M."/>
        </authorList>
    </citation>
    <scope>NUCLEOTIDE SEQUENCE [LARGE SCALE GENOMIC DNA]</scope>
    <source>
        <strain evidence="5 6">CCBAS932</strain>
    </source>
</reference>
<proteinExistence type="predicted"/>
<name>A0A3N4KSP6_9PEZI</name>
<dbReference type="AlphaFoldDB" id="A0A3N4KSP6"/>
<keyword evidence="1" id="KW-0175">Coiled coil</keyword>
<evidence type="ECO:0000313" key="5">
    <source>
        <dbReference type="EMBL" id="RPB12429.1"/>
    </source>
</evidence>
<feature type="region of interest" description="Disordered" evidence="2">
    <location>
        <begin position="280"/>
        <end position="305"/>
    </location>
</feature>
<gene>
    <name evidence="5" type="ORF">P167DRAFT_574486</name>
</gene>
<dbReference type="InterPro" id="IPR031348">
    <property type="entry name" value="PigL_N"/>
</dbReference>
<protein>
    <recommendedName>
        <fullName evidence="4">Azaphilone pigments biosynthesis cluster protein L N-terminal domain-containing protein</fullName>
    </recommendedName>
</protein>
<feature type="chain" id="PRO_5018112367" description="Azaphilone pigments biosynthesis cluster protein L N-terminal domain-containing protein" evidence="3">
    <location>
        <begin position="24"/>
        <end position="431"/>
    </location>
</feature>
<evidence type="ECO:0000256" key="1">
    <source>
        <dbReference type="SAM" id="Coils"/>
    </source>
</evidence>
<evidence type="ECO:0000256" key="2">
    <source>
        <dbReference type="SAM" id="MobiDB-lite"/>
    </source>
</evidence>
<dbReference type="Pfam" id="PF17111">
    <property type="entry name" value="PigL_N"/>
    <property type="match status" value="1"/>
</dbReference>
<keyword evidence="6" id="KW-1185">Reference proteome</keyword>
<evidence type="ECO:0000259" key="4">
    <source>
        <dbReference type="Pfam" id="PF17111"/>
    </source>
</evidence>
<dbReference type="EMBL" id="ML119129">
    <property type="protein sequence ID" value="RPB12429.1"/>
    <property type="molecule type" value="Genomic_DNA"/>
</dbReference>
<feature type="coiled-coil region" evidence="1">
    <location>
        <begin position="148"/>
        <end position="175"/>
    </location>
</feature>
<evidence type="ECO:0000313" key="6">
    <source>
        <dbReference type="Proteomes" id="UP000277580"/>
    </source>
</evidence>
<sequence>MADPLSLAASVAGLIALASQLSTLVCDAISRARSASSDITSLGSELSALCVALANLQTAINLDDLSNNPRFPRDDLSNVLNYIMKDFILLRSVVSKTIGDPAESVLTRWRKRVNWVFSKAEVEGLRTKLEAYKTTLLITITTTSLLTTTGTSEDIQDLRSELQQLSERLEQCMMGGFLEPESQRLKGTTFGSTVSGITLRRRSSTITTCSRSSNLSPGDRRGEASGTSDRPSYAASVCSDRSVQSQLNSIYAISQPSMDSLDVPWGSAATLDRSASELAKVTLPEPEMTPEQRQDEEETSATHEPTGLIIVTRGVDLVGIYRNSAQQKNTKKPHRFVHDIRSCAALLLMMVARKGVYRHPWPDHRDYPNSPAQGVHAVLPSANILMSLWRRTGTVPRELFQERILTLSEVKSILVAEARNSGTIYRLLQRK</sequence>
<keyword evidence="3" id="KW-0732">Signal</keyword>
<dbReference type="OrthoDB" id="432483at2759"/>
<feature type="signal peptide" evidence="3">
    <location>
        <begin position="1"/>
        <end position="23"/>
    </location>
</feature>
<dbReference type="Proteomes" id="UP000277580">
    <property type="component" value="Unassembled WGS sequence"/>
</dbReference>
<feature type="domain" description="Azaphilone pigments biosynthesis cluster protein L N-terminal" evidence="4">
    <location>
        <begin position="2"/>
        <end position="171"/>
    </location>
</feature>
<accession>A0A3N4KSP6</accession>